<keyword evidence="3" id="KW-1185">Reference proteome</keyword>
<sequence length="98" mass="10656">MLHDFMGSGLVCLQHWDGLIMFLLVCIAMGCQNQNKKGSLHLVLILPSSSVVLLLFCGSLRVPLVDAITSCSARLLLDDIVKIKGLLSTNLVSDVLYL</sequence>
<reference evidence="2 3" key="1">
    <citation type="journal article" date="2018" name="Mycol. Prog.">
        <title>Coniella lustricola, a new species from submerged detritus.</title>
        <authorList>
            <person name="Raudabaugh D.B."/>
            <person name="Iturriaga T."/>
            <person name="Carver A."/>
            <person name="Mondo S."/>
            <person name="Pangilinan J."/>
            <person name="Lipzen A."/>
            <person name="He G."/>
            <person name="Amirebrahimi M."/>
            <person name="Grigoriev I.V."/>
            <person name="Miller A.N."/>
        </authorList>
    </citation>
    <scope>NUCLEOTIDE SEQUENCE [LARGE SCALE GENOMIC DNA]</scope>
    <source>
        <strain evidence="2 3">B22-T-1</strain>
    </source>
</reference>
<evidence type="ECO:0000256" key="1">
    <source>
        <dbReference type="SAM" id="Phobius"/>
    </source>
</evidence>
<feature type="transmembrane region" description="Helical" evidence="1">
    <location>
        <begin position="6"/>
        <end position="30"/>
    </location>
</feature>
<keyword evidence="1" id="KW-1133">Transmembrane helix</keyword>
<organism evidence="2 3">
    <name type="scientific">Coniella lustricola</name>
    <dbReference type="NCBI Taxonomy" id="2025994"/>
    <lineage>
        <taxon>Eukaryota</taxon>
        <taxon>Fungi</taxon>
        <taxon>Dikarya</taxon>
        <taxon>Ascomycota</taxon>
        <taxon>Pezizomycotina</taxon>
        <taxon>Sordariomycetes</taxon>
        <taxon>Sordariomycetidae</taxon>
        <taxon>Diaporthales</taxon>
        <taxon>Schizoparmaceae</taxon>
        <taxon>Coniella</taxon>
    </lineage>
</organism>
<feature type="transmembrane region" description="Helical" evidence="1">
    <location>
        <begin position="42"/>
        <end position="64"/>
    </location>
</feature>
<gene>
    <name evidence="2" type="ORF">BD289DRAFT_259069</name>
</gene>
<dbReference type="AlphaFoldDB" id="A0A2T3A853"/>
<keyword evidence="1" id="KW-0812">Transmembrane</keyword>
<dbReference type="EMBL" id="KZ678441">
    <property type="protein sequence ID" value="PSR85577.1"/>
    <property type="molecule type" value="Genomic_DNA"/>
</dbReference>
<proteinExistence type="predicted"/>
<dbReference type="InParanoid" id="A0A2T3A853"/>
<keyword evidence="1" id="KW-0472">Membrane</keyword>
<evidence type="ECO:0000313" key="3">
    <source>
        <dbReference type="Proteomes" id="UP000241462"/>
    </source>
</evidence>
<accession>A0A2T3A853</accession>
<protein>
    <submittedName>
        <fullName evidence="2">Uncharacterized protein</fullName>
    </submittedName>
</protein>
<name>A0A2T3A853_9PEZI</name>
<evidence type="ECO:0000313" key="2">
    <source>
        <dbReference type="EMBL" id="PSR85577.1"/>
    </source>
</evidence>
<dbReference type="Proteomes" id="UP000241462">
    <property type="component" value="Unassembled WGS sequence"/>
</dbReference>